<dbReference type="AlphaFoldDB" id="A0AAU7DY43"/>
<sequence length="134" mass="13972">MNLRPNVRTQDLWSTGGEGDQCSQPERGSATIMVLAIIASVALILSTIVTVARMNQARETTATIADLSALAAADALHNLDQPPCPVAVEVARYNTTFPVETSCAQSGADNILVCVQGTVLRLPVRSCALAGPAP</sequence>
<reference evidence="4" key="1">
    <citation type="submission" date="2024-02" db="EMBL/GenBank/DDBJ databases">
        <title>Tomenella chthoni gen. nov. sp. nov., a member of the family Jonesiaceae isolated from bat guano.</title>
        <authorList>
            <person name="Miller S.L."/>
            <person name="King J."/>
            <person name="Sankaranarayanan K."/>
            <person name="Lawson P.A."/>
        </authorList>
    </citation>
    <scope>NUCLEOTIDE SEQUENCE</scope>
    <source>
        <strain evidence="4">BS-20</strain>
    </source>
</reference>
<evidence type="ECO:0000259" key="3">
    <source>
        <dbReference type="Pfam" id="PF13400"/>
    </source>
</evidence>
<dbReference type="InterPro" id="IPR021202">
    <property type="entry name" value="Rv3654c-like"/>
</dbReference>
<gene>
    <name evidence="4" type="ORF">V5R04_15785</name>
</gene>
<evidence type="ECO:0000256" key="1">
    <source>
        <dbReference type="SAM" id="MobiDB-lite"/>
    </source>
</evidence>
<organism evidence="4">
    <name type="scientific">Jonesiaceae bacterium BS-20</name>
    <dbReference type="NCBI Taxonomy" id="3120821"/>
    <lineage>
        <taxon>Bacteria</taxon>
        <taxon>Bacillati</taxon>
        <taxon>Actinomycetota</taxon>
        <taxon>Actinomycetes</taxon>
        <taxon>Micrococcales</taxon>
        <taxon>Jonesiaceae</taxon>
    </lineage>
</organism>
<keyword evidence="2" id="KW-0812">Transmembrane</keyword>
<evidence type="ECO:0000256" key="2">
    <source>
        <dbReference type="SAM" id="Phobius"/>
    </source>
</evidence>
<dbReference type="InterPro" id="IPR028087">
    <property type="entry name" value="Tad_N"/>
</dbReference>
<feature type="transmembrane region" description="Helical" evidence="2">
    <location>
        <begin position="30"/>
        <end position="52"/>
    </location>
</feature>
<feature type="region of interest" description="Disordered" evidence="1">
    <location>
        <begin position="1"/>
        <end position="24"/>
    </location>
</feature>
<keyword evidence="2" id="KW-1133">Transmembrane helix</keyword>
<name>A0AAU7DY43_9MICO</name>
<accession>A0AAU7DY43</accession>
<protein>
    <submittedName>
        <fullName evidence="4">Rv3654c family TadE-like protein</fullName>
    </submittedName>
</protein>
<dbReference type="NCBIfam" id="TIGR03816">
    <property type="entry name" value="tadE_like_DECH"/>
    <property type="match status" value="1"/>
</dbReference>
<dbReference type="Pfam" id="PF13400">
    <property type="entry name" value="Tad"/>
    <property type="match status" value="1"/>
</dbReference>
<dbReference type="EMBL" id="CP146203">
    <property type="protein sequence ID" value="XBH21646.1"/>
    <property type="molecule type" value="Genomic_DNA"/>
</dbReference>
<keyword evidence="2" id="KW-0472">Membrane</keyword>
<evidence type="ECO:0000313" key="4">
    <source>
        <dbReference type="EMBL" id="XBH21646.1"/>
    </source>
</evidence>
<proteinExistence type="predicted"/>
<feature type="domain" description="Putative Flp pilus-assembly TadG-like N-terminal" evidence="3">
    <location>
        <begin position="28"/>
        <end position="75"/>
    </location>
</feature>